<dbReference type="Gene3D" id="3.30.66.10">
    <property type="entry name" value="DNA topoisomerase I domain"/>
    <property type="match status" value="1"/>
</dbReference>
<proteinExistence type="inferred from homology"/>
<dbReference type="InterPro" id="IPR013500">
    <property type="entry name" value="TopoI_cat_euk"/>
</dbReference>
<reference evidence="9 10" key="1">
    <citation type="submission" date="2016-10" db="EMBL/GenBank/DDBJ databases">
        <authorList>
            <person name="de Groot N.N."/>
        </authorList>
    </citation>
    <scope>NUCLEOTIDE SEQUENCE [LARGE SCALE GENOMIC DNA]</scope>
    <source>
        <strain evidence="9 10">S5-249</strain>
    </source>
</reference>
<gene>
    <name evidence="9" type="ORF">SAMN05192580_2742</name>
</gene>
<dbReference type="GO" id="GO:0006265">
    <property type="term" value="P:DNA topological change"/>
    <property type="evidence" value="ECO:0007669"/>
    <property type="project" value="InterPro"/>
</dbReference>
<comment type="catalytic activity">
    <reaction evidence="1">
        <text>ATP-independent breakage of single-stranded DNA, followed by passage and rejoining.</text>
        <dbReference type="EC" id="5.6.2.1"/>
    </reaction>
</comment>
<dbReference type="Proteomes" id="UP000198824">
    <property type="component" value="Unassembled WGS sequence"/>
</dbReference>
<feature type="domain" description="DNA topoisomerase IB N-terminal" evidence="8">
    <location>
        <begin position="24"/>
        <end position="71"/>
    </location>
</feature>
<evidence type="ECO:0000313" key="10">
    <source>
        <dbReference type="Proteomes" id="UP000198824"/>
    </source>
</evidence>
<evidence type="ECO:0000256" key="2">
    <source>
        <dbReference type="ARBA" id="ARBA00006645"/>
    </source>
</evidence>
<dbReference type="InterPro" id="IPR014711">
    <property type="entry name" value="TopoI_cat_a-hlx-sub_euk"/>
</dbReference>
<dbReference type="PROSITE" id="PS52038">
    <property type="entry name" value="TOPO_IB_2"/>
    <property type="match status" value="1"/>
</dbReference>
<dbReference type="SUPFAM" id="SSF56349">
    <property type="entry name" value="DNA breaking-rejoining enzymes"/>
    <property type="match status" value="1"/>
</dbReference>
<dbReference type="InterPro" id="IPR001631">
    <property type="entry name" value="TopoI"/>
</dbReference>
<accession>A0A1I6LHN5</accession>
<dbReference type="RefSeq" id="WP_093315403.1">
    <property type="nucleotide sequence ID" value="NZ_FOZG01000002.1"/>
</dbReference>
<dbReference type="Gene3D" id="3.90.15.10">
    <property type="entry name" value="Topoisomerase I, Chain A, domain 3"/>
    <property type="match status" value="1"/>
</dbReference>
<dbReference type="STRING" id="1166337.SAMN05192580_2742"/>
<comment type="similarity">
    <text evidence="2">Belongs to the type IB topoisomerase family.</text>
</comment>
<dbReference type="EMBL" id="FOZG01000002">
    <property type="protein sequence ID" value="SFS02883.1"/>
    <property type="molecule type" value="Genomic_DNA"/>
</dbReference>
<dbReference type="InterPro" id="IPR035447">
    <property type="entry name" value="DNA_topo_I_N_sf"/>
</dbReference>
<dbReference type="Gene3D" id="1.10.132.120">
    <property type="match status" value="1"/>
</dbReference>
<dbReference type="Pfam" id="PF01028">
    <property type="entry name" value="Topoisom_I"/>
    <property type="match status" value="1"/>
</dbReference>
<feature type="domain" description="DNA topoisomerase I catalytic core eukaryotic-type" evidence="7">
    <location>
        <begin position="84"/>
        <end position="265"/>
    </location>
</feature>
<evidence type="ECO:0000256" key="1">
    <source>
        <dbReference type="ARBA" id="ARBA00000213"/>
    </source>
</evidence>
<dbReference type="AlphaFoldDB" id="A0A1I6LHN5"/>
<dbReference type="Pfam" id="PF21338">
    <property type="entry name" value="Top1B_N_bact"/>
    <property type="match status" value="1"/>
</dbReference>
<sequence length="338" mass="37682">MPPSLSFSDPAEPGITRRLIRGKWGYFDAGGERITDRDEIDRLNKIALPPAYRDAWFCPDPHGHIQAIGWDEKGRKQYRYHLGFREAQEAAKYERTADFGDALPKLRQRVDCDLSRRALGRDTVVAAIVRLLDLGRVRVGNDAYAKANKSFGATTLRDRHAKFSKGRLHLEYLGKSGKTQRITVEDRRLATIVKRCQDLPGQRLFQYVDGDGHRHAVGSVDVNDYIRDATGTDFTAKHFRTWGASVIAFETLLASGDTSCSLKAMLEPVAQALGNTPAIARKSYVHPALIELTRQGACIGGLKLPRATRWMRPAERGLIGFLREVAAEKAAEAERKAA</sequence>
<keyword evidence="6 9" id="KW-0413">Isomerase</keyword>
<evidence type="ECO:0000256" key="5">
    <source>
        <dbReference type="ARBA" id="ARBA00023125"/>
    </source>
</evidence>
<evidence type="ECO:0000259" key="7">
    <source>
        <dbReference type="Pfam" id="PF01028"/>
    </source>
</evidence>
<name>A0A1I6LHN5_9SPHN</name>
<keyword evidence="4" id="KW-0799">Topoisomerase</keyword>
<dbReference type="EC" id="5.6.2.1" evidence="3"/>
<dbReference type="SUPFAM" id="SSF55869">
    <property type="entry name" value="DNA topoisomerase I domain"/>
    <property type="match status" value="1"/>
</dbReference>
<dbReference type="GO" id="GO:0003677">
    <property type="term" value="F:DNA binding"/>
    <property type="evidence" value="ECO:0007669"/>
    <property type="project" value="UniProtKB-KW"/>
</dbReference>
<organism evidence="9 10">
    <name type="scientific">Sphingomonas jatrophae</name>
    <dbReference type="NCBI Taxonomy" id="1166337"/>
    <lineage>
        <taxon>Bacteria</taxon>
        <taxon>Pseudomonadati</taxon>
        <taxon>Pseudomonadota</taxon>
        <taxon>Alphaproteobacteria</taxon>
        <taxon>Sphingomonadales</taxon>
        <taxon>Sphingomonadaceae</taxon>
        <taxon>Sphingomonas</taxon>
    </lineage>
</organism>
<evidence type="ECO:0000313" key="9">
    <source>
        <dbReference type="EMBL" id="SFS02883.1"/>
    </source>
</evidence>
<evidence type="ECO:0000259" key="8">
    <source>
        <dbReference type="Pfam" id="PF21338"/>
    </source>
</evidence>
<dbReference type="PRINTS" id="PR00416">
    <property type="entry name" value="EUTPISMRASEI"/>
</dbReference>
<dbReference type="OrthoDB" id="9778962at2"/>
<keyword evidence="10" id="KW-1185">Reference proteome</keyword>
<evidence type="ECO:0000256" key="3">
    <source>
        <dbReference type="ARBA" id="ARBA00012891"/>
    </source>
</evidence>
<evidence type="ECO:0000256" key="6">
    <source>
        <dbReference type="ARBA" id="ARBA00023235"/>
    </source>
</evidence>
<dbReference type="InterPro" id="IPR011010">
    <property type="entry name" value="DNA_brk_join_enz"/>
</dbReference>
<evidence type="ECO:0000256" key="4">
    <source>
        <dbReference type="ARBA" id="ARBA00023029"/>
    </source>
</evidence>
<dbReference type="GO" id="GO:0003917">
    <property type="term" value="F:DNA topoisomerase type I (single strand cut, ATP-independent) activity"/>
    <property type="evidence" value="ECO:0007669"/>
    <property type="project" value="UniProtKB-EC"/>
</dbReference>
<keyword evidence="5" id="KW-0238">DNA-binding</keyword>
<dbReference type="InterPro" id="IPR049331">
    <property type="entry name" value="Top1B_N_bact"/>
</dbReference>
<protein>
    <recommendedName>
        <fullName evidence="3">DNA topoisomerase</fullName>
        <ecNumber evidence="3">5.6.2.1</ecNumber>
    </recommendedName>
</protein>